<evidence type="ECO:0000256" key="4">
    <source>
        <dbReference type="ARBA" id="ARBA00022840"/>
    </source>
</evidence>
<dbReference type="Gene3D" id="3.30.1180.20">
    <property type="entry name" value="Dihydroxyacetone kinase, domain 2"/>
    <property type="match status" value="1"/>
</dbReference>
<name>A0A0P9QEY4_PSEA0</name>
<dbReference type="Proteomes" id="UP000050490">
    <property type="component" value="Unassembled WGS sequence"/>
</dbReference>
<proteinExistence type="predicted"/>
<dbReference type="InterPro" id="IPR036117">
    <property type="entry name" value="DhaL_dom_sf"/>
</dbReference>
<dbReference type="FunFam" id="3.30.1180.20:FF:000001">
    <property type="entry name" value="Dihydroxyacetone kinase 1"/>
    <property type="match status" value="1"/>
</dbReference>
<organism evidence="7 9">
    <name type="scientific">Pseudomonas amygdali pv. eriobotryae</name>
    <dbReference type="NCBI Taxonomy" id="129137"/>
    <lineage>
        <taxon>Bacteria</taxon>
        <taxon>Pseudomonadati</taxon>
        <taxon>Pseudomonadota</taxon>
        <taxon>Gammaproteobacteria</taxon>
        <taxon>Pseudomonadales</taxon>
        <taxon>Pseudomonadaceae</taxon>
        <taxon>Pseudomonas</taxon>
        <taxon>Pseudomonas amygdali</taxon>
    </lineage>
</organism>
<evidence type="ECO:0000256" key="1">
    <source>
        <dbReference type="ARBA" id="ARBA00022679"/>
    </source>
</evidence>
<dbReference type="GO" id="GO:0004371">
    <property type="term" value="F:glycerone kinase activity"/>
    <property type="evidence" value="ECO:0007669"/>
    <property type="project" value="InterPro"/>
</dbReference>
<dbReference type="FunFam" id="3.40.50.10440:FF:000001">
    <property type="entry name" value="Dihydroxyacetone kinase, DhaK subunit"/>
    <property type="match status" value="1"/>
</dbReference>
<dbReference type="SMART" id="SM01120">
    <property type="entry name" value="Dak2"/>
    <property type="match status" value="1"/>
</dbReference>
<dbReference type="NCBIfam" id="TIGR02365">
    <property type="entry name" value="dha_L_ycgS"/>
    <property type="match status" value="1"/>
</dbReference>
<comment type="caution">
    <text evidence="7">The sequence shown here is derived from an EMBL/GenBank/DDBJ whole genome shotgun (WGS) entry which is preliminary data.</text>
</comment>
<dbReference type="SUPFAM" id="SSF101473">
    <property type="entry name" value="DhaL-like"/>
    <property type="match status" value="1"/>
</dbReference>
<feature type="domain" description="DhaK" evidence="6">
    <location>
        <begin position="7"/>
        <end position="330"/>
    </location>
</feature>
<dbReference type="EMBL" id="LJQI01000263">
    <property type="protein sequence ID" value="KPX26774.1"/>
    <property type="molecule type" value="Genomic_DNA"/>
</dbReference>
<dbReference type="PROSITE" id="PS51481">
    <property type="entry name" value="DHAK"/>
    <property type="match status" value="1"/>
</dbReference>
<dbReference type="EMBL" id="RBOA01000228">
    <property type="protein sequence ID" value="RMM00314.1"/>
    <property type="molecule type" value="Genomic_DNA"/>
</dbReference>
<dbReference type="SUPFAM" id="SSF82549">
    <property type="entry name" value="DAK1/DegV-like"/>
    <property type="match status" value="1"/>
</dbReference>
<accession>A0A0P9QEY4</accession>
<protein>
    <submittedName>
        <fullName evidence="7">Dihydroxyacetone kinase, ATP-dependent</fullName>
    </submittedName>
</protein>
<dbReference type="NCBIfam" id="NF011049">
    <property type="entry name" value="PRK14479.1"/>
    <property type="match status" value="1"/>
</dbReference>
<dbReference type="GO" id="GO:0005829">
    <property type="term" value="C:cytosol"/>
    <property type="evidence" value="ECO:0007669"/>
    <property type="project" value="TreeGrafter"/>
</dbReference>
<dbReference type="AlphaFoldDB" id="A0A0P9QEY4"/>
<dbReference type="InterPro" id="IPR050861">
    <property type="entry name" value="Dihydroxyacetone_Kinase"/>
</dbReference>
<dbReference type="GO" id="GO:0005524">
    <property type="term" value="F:ATP binding"/>
    <property type="evidence" value="ECO:0007669"/>
    <property type="project" value="UniProtKB-KW"/>
</dbReference>
<dbReference type="FunFam" id="1.25.40.340:FF:000002">
    <property type="entry name" value="Dihydroxyacetone kinase, L subunit"/>
    <property type="match status" value="1"/>
</dbReference>
<reference evidence="7 9" key="1">
    <citation type="submission" date="2015-09" db="EMBL/GenBank/DDBJ databases">
        <title>Genome announcement of multiple Pseudomonas syringae strains.</title>
        <authorList>
            <person name="Thakur S."/>
            <person name="Wang P.W."/>
            <person name="Gong Y."/>
            <person name="Weir B.S."/>
            <person name="Guttman D.S."/>
        </authorList>
    </citation>
    <scope>NUCLEOTIDE SEQUENCE [LARGE SCALE GENOMIC DNA]</scope>
    <source>
        <strain evidence="7 9">ICMP4455</strain>
    </source>
</reference>
<evidence type="ECO:0000259" key="5">
    <source>
        <dbReference type="PROSITE" id="PS51480"/>
    </source>
</evidence>
<evidence type="ECO:0000313" key="10">
    <source>
        <dbReference type="Proteomes" id="UP000272627"/>
    </source>
</evidence>
<reference evidence="8 10" key="2">
    <citation type="submission" date="2018-08" db="EMBL/GenBank/DDBJ databases">
        <title>Recombination of ecologically and evolutionarily significant loci maintains genetic cohesion in the Pseudomonas syringae species complex.</title>
        <authorList>
            <person name="Dillon M."/>
            <person name="Thakur S."/>
            <person name="Almeida R.N.D."/>
            <person name="Weir B.S."/>
            <person name="Guttman D.S."/>
        </authorList>
    </citation>
    <scope>NUCLEOTIDE SEQUENCE [LARGE SCALE GENOMIC DNA]</scope>
    <source>
        <strain evidence="8 10">ICMP 8636</strain>
    </source>
</reference>
<dbReference type="GO" id="GO:0019563">
    <property type="term" value="P:glycerol catabolic process"/>
    <property type="evidence" value="ECO:0007669"/>
    <property type="project" value="TreeGrafter"/>
</dbReference>
<gene>
    <name evidence="7" type="ORF">ALO70_02030</name>
    <name evidence="8" type="ORF">ALQ86_02139</name>
</gene>
<dbReference type="PATRIC" id="fig|129137.4.peg.2920"/>
<keyword evidence="2" id="KW-0547">Nucleotide-binding</keyword>
<dbReference type="PANTHER" id="PTHR28629">
    <property type="entry name" value="TRIOKINASE/FMN CYCLASE"/>
    <property type="match status" value="1"/>
</dbReference>
<dbReference type="Pfam" id="PF02733">
    <property type="entry name" value="Dak1"/>
    <property type="match status" value="1"/>
</dbReference>
<evidence type="ECO:0000313" key="7">
    <source>
        <dbReference type="EMBL" id="KPX26774.1"/>
    </source>
</evidence>
<evidence type="ECO:0000313" key="9">
    <source>
        <dbReference type="Proteomes" id="UP000050490"/>
    </source>
</evidence>
<dbReference type="Pfam" id="PF02734">
    <property type="entry name" value="Dak2"/>
    <property type="match status" value="1"/>
</dbReference>
<sequence>MKKIINNPNAVVTDMLEGVVLSDDRLVLLSGEDIIVRKDFREQSIQGKVSIISGGGSGHEPAHGGYVGSGMLTAAVAGPVFTSPSVDAILNAILTVAGPAGVLLIVKSYTGDRLNFGLAAEIARSSGVKVDMVVVGDDVALDGEGQVGRRGIAGTVFIHKIAGAAAQAGLSLESVKAEAQKAAQGLFTMGLGLSACTVPAAGKPGFALEDDQVEFGLGIHGESGVRRSKIDSAEVMIRSLVSRIVEQGQLQAGDRVALMVNNLGGSSAQELDIAARQALIECSIHGLKVEKAMVGTFLTALEMAGVSLTLLRINDAILSYLISPADTSAWKGLTTPALEVTKVVGASAEQTEAVSGARWSSGCTRSFKEVIKAVTHSLQQSEQILTELDSVVGDGDIGISLARGARAIDDSLGLLTLDKPAVALQEISAILRRVLGGTSGPLYAMFVLRAGTALAGREDVTSVSAWAAALQAGCDGMKTLGGAAAGDRTMLDALIPAAEFLASANGALPTVAAGVAAAAENGSEQTRSMLPMKGRSSYIGQRALGHVDPGAYAVTVWMKAIADTIKNL</sequence>
<keyword evidence="3 7" id="KW-0418">Kinase</keyword>
<evidence type="ECO:0000256" key="3">
    <source>
        <dbReference type="ARBA" id="ARBA00022777"/>
    </source>
</evidence>
<dbReference type="Proteomes" id="UP000272627">
    <property type="component" value="Unassembled WGS sequence"/>
</dbReference>
<dbReference type="Gene3D" id="1.25.40.340">
    <property type="match status" value="1"/>
</dbReference>
<dbReference type="PANTHER" id="PTHR28629:SF4">
    <property type="entry name" value="TRIOKINASE_FMN CYCLASE"/>
    <property type="match status" value="1"/>
</dbReference>
<evidence type="ECO:0000259" key="6">
    <source>
        <dbReference type="PROSITE" id="PS51481"/>
    </source>
</evidence>
<evidence type="ECO:0000313" key="8">
    <source>
        <dbReference type="EMBL" id="RMM00314.1"/>
    </source>
</evidence>
<evidence type="ECO:0000256" key="2">
    <source>
        <dbReference type="ARBA" id="ARBA00022741"/>
    </source>
</evidence>
<keyword evidence="4" id="KW-0067">ATP-binding</keyword>
<dbReference type="InterPro" id="IPR012737">
    <property type="entry name" value="DhaK_L_YcgS"/>
</dbReference>
<feature type="domain" description="DhaL" evidence="5">
    <location>
        <begin position="365"/>
        <end position="563"/>
    </location>
</feature>
<dbReference type="RefSeq" id="WP_057421502.1">
    <property type="nucleotide sequence ID" value="NZ_BMZY01000057.1"/>
</dbReference>
<dbReference type="InterPro" id="IPR004006">
    <property type="entry name" value="DhaK_dom"/>
</dbReference>
<dbReference type="Gene3D" id="3.40.50.10440">
    <property type="entry name" value="Dihydroxyacetone kinase, domain 1"/>
    <property type="match status" value="1"/>
</dbReference>
<keyword evidence="1" id="KW-0808">Transferase</keyword>
<dbReference type="PROSITE" id="PS51480">
    <property type="entry name" value="DHAL"/>
    <property type="match status" value="1"/>
</dbReference>
<dbReference type="InterPro" id="IPR004007">
    <property type="entry name" value="DhaL_dom"/>
</dbReference>